<evidence type="ECO:0000313" key="1">
    <source>
        <dbReference type="EMBL" id="MPC71775.1"/>
    </source>
</evidence>
<evidence type="ECO:0000313" key="2">
    <source>
        <dbReference type="Proteomes" id="UP000324222"/>
    </source>
</evidence>
<reference evidence="1 2" key="1">
    <citation type="submission" date="2019-05" db="EMBL/GenBank/DDBJ databases">
        <title>Another draft genome of Portunus trituberculatus and its Hox gene families provides insights of decapod evolution.</title>
        <authorList>
            <person name="Jeong J.-H."/>
            <person name="Song I."/>
            <person name="Kim S."/>
            <person name="Choi T."/>
            <person name="Kim D."/>
            <person name="Ryu S."/>
            <person name="Kim W."/>
        </authorList>
    </citation>
    <scope>NUCLEOTIDE SEQUENCE [LARGE SCALE GENOMIC DNA]</scope>
    <source>
        <tissue evidence="1">Muscle</tissue>
    </source>
</reference>
<keyword evidence="2" id="KW-1185">Reference proteome</keyword>
<comment type="caution">
    <text evidence="1">The sequence shown here is derived from an EMBL/GenBank/DDBJ whole genome shotgun (WGS) entry which is preliminary data.</text>
</comment>
<accession>A0A5B7HQ30</accession>
<dbReference type="Proteomes" id="UP000324222">
    <property type="component" value="Unassembled WGS sequence"/>
</dbReference>
<name>A0A5B7HQ30_PORTR</name>
<gene>
    <name evidence="1" type="ORF">E2C01_066063</name>
</gene>
<sequence>MCPSVPPYPPSTQQCLLVSPRVSMSRPGNHTSGPRVAVWRSIAPYPPIRPITCYFVARTLKEGQKEEEKALRRPANKHFWFSSVFLVD</sequence>
<organism evidence="1 2">
    <name type="scientific">Portunus trituberculatus</name>
    <name type="common">Swimming crab</name>
    <name type="synonym">Neptunus trituberculatus</name>
    <dbReference type="NCBI Taxonomy" id="210409"/>
    <lineage>
        <taxon>Eukaryota</taxon>
        <taxon>Metazoa</taxon>
        <taxon>Ecdysozoa</taxon>
        <taxon>Arthropoda</taxon>
        <taxon>Crustacea</taxon>
        <taxon>Multicrustacea</taxon>
        <taxon>Malacostraca</taxon>
        <taxon>Eumalacostraca</taxon>
        <taxon>Eucarida</taxon>
        <taxon>Decapoda</taxon>
        <taxon>Pleocyemata</taxon>
        <taxon>Brachyura</taxon>
        <taxon>Eubrachyura</taxon>
        <taxon>Portunoidea</taxon>
        <taxon>Portunidae</taxon>
        <taxon>Portuninae</taxon>
        <taxon>Portunus</taxon>
    </lineage>
</organism>
<protein>
    <submittedName>
        <fullName evidence="1">Uncharacterized protein</fullName>
    </submittedName>
</protein>
<proteinExistence type="predicted"/>
<dbReference type="AlphaFoldDB" id="A0A5B7HQ30"/>
<dbReference type="EMBL" id="VSRR010033548">
    <property type="protein sequence ID" value="MPC71775.1"/>
    <property type="molecule type" value="Genomic_DNA"/>
</dbReference>